<reference evidence="3" key="1">
    <citation type="journal article" date="2016" name="Genome Announc.">
        <title>Complete genome sequence of Alkaliphilus metalliredigens strain QYMF, an alkaliphilic and metal-reducing bacterium isolated from borax-contaminated leachate ponds.</title>
        <authorList>
            <person name="Hwang C."/>
            <person name="Copeland A."/>
            <person name="Lucas S."/>
            <person name="Lapidus A."/>
            <person name="Barry K."/>
            <person name="Detter J.C."/>
            <person name="Glavina Del Rio T."/>
            <person name="Hammon N."/>
            <person name="Israni S."/>
            <person name="Dalin E."/>
            <person name="Tice H."/>
            <person name="Pitluck S."/>
            <person name="Chertkov O."/>
            <person name="Brettin T."/>
            <person name="Bruce D."/>
            <person name="Han C."/>
            <person name="Schmutz J."/>
            <person name="Larimer F."/>
            <person name="Land M.L."/>
            <person name="Hauser L."/>
            <person name="Kyrpides N."/>
            <person name="Mikhailova N."/>
            <person name="Ye Q."/>
            <person name="Zhou J."/>
            <person name="Richardson P."/>
            <person name="Fields M.W."/>
        </authorList>
    </citation>
    <scope>NUCLEOTIDE SEQUENCE [LARGE SCALE GENOMIC DNA]</scope>
    <source>
        <strain evidence="3">QYMF</strain>
    </source>
</reference>
<organism evidence="2 3">
    <name type="scientific">Alkaliphilus metalliredigens (strain QYMF)</name>
    <dbReference type="NCBI Taxonomy" id="293826"/>
    <lineage>
        <taxon>Bacteria</taxon>
        <taxon>Bacillati</taxon>
        <taxon>Bacillota</taxon>
        <taxon>Clostridia</taxon>
        <taxon>Peptostreptococcales</taxon>
        <taxon>Natronincolaceae</taxon>
        <taxon>Alkaliphilus</taxon>
    </lineage>
</organism>
<evidence type="ECO:0000313" key="3">
    <source>
        <dbReference type="Proteomes" id="UP000001572"/>
    </source>
</evidence>
<gene>
    <name evidence="2" type="ordered locus">Amet_0107</name>
</gene>
<keyword evidence="3" id="KW-1185">Reference proteome</keyword>
<protein>
    <recommendedName>
        <fullName evidence="4">DUF4179 domain-containing protein</fullName>
    </recommendedName>
</protein>
<dbReference type="OrthoDB" id="1948877at2"/>
<keyword evidence="1" id="KW-0472">Membrane</keyword>
<name>A6TJI1_ALKMQ</name>
<dbReference type="Proteomes" id="UP000001572">
    <property type="component" value="Chromosome"/>
</dbReference>
<feature type="transmembrane region" description="Helical" evidence="1">
    <location>
        <begin position="40"/>
        <end position="59"/>
    </location>
</feature>
<evidence type="ECO:0008006" key="4">
    <source>
        <dbReference type="Google" id="ProtNLM"/>
    </source>
</evidence>
<dbReference type="HOGENOM" id="CLU_637189_0_0_9"/>
<dbReference type="EMBL" id="CP000724">
    <property type="protein sequence ID" value="ABR46349.1"/>
    <property type="molecule type" value="Genomic_DNA"/>
</dbReference>
<evidence type="ECO:0000313" key="2">
    <source>
        <dbReference type="EMBL" id="ABR46349.1"/>
    </source>
</evidence>
<dbReference type="RefSeq" id="WP_011971258.1">
    <property type="nucleotide sequence ID" value="NC_009633.1"/>
</dbReference>
<accession>A6TJI1</accession>
<dbReference type="AlphaFoldDB" id="A6TJI1"/>
<dbReference type="KEGG" id="amt:Amet_0107"/>
<evidence type="ECO:0000256" key="1">
    <source>
        <dbReference type="SAM" id="Phobius"/>
    </source>
</evidence>
<sequence length="430" mass="49343">MNNLENLKDYVNENIENIKITEDIRSNIIKRSGKNTSNKLMYTAMIVTPILLISCLFFNDQISYATQRGLRYLPGVSKLFYTDIEHQAYGLSGSIEMPIGEKYIKVNSSYSEGNTVTIIIEGNIPFDQLIVMDEYKKAAESMSWDIIGDADFEQWSGRMTCTFTDSIKRFYLVYDKYEIPIIMTELPEVFSKDRNYVSVEGIGIDIAVLTNYVEDKLEVNLLAQTNNPAKTISFPLSDIYLLNDKGEKYYATNSNLENILYFDRKLEPGIRLVIPYISITDESLQSKVTISKDDEAPINITVGDNVLVINSLEWIQYVERFNFRTPQNDYHLVEEVAQKVKLNFNKSLVGTNELKLHNILADVDENQLNKYIVEGVNVIYSDPSEENNSEMANDKELILSNIKEDQQEIDITFTRPVFYTSKEVIIPLQP</sequence>
<dbReference type="eggNOG" id="ENOG5033TR4">
    <property type="taxonomic scope" value="Bacteria"/>
</dbReference>
<proteinExistence type="predicted"/>
<keyword evidence="1" id="KW-1133">Transmembrane helix</keyword>
<dbReference type="STRING" id="293826.Amet_0107"/>
<keyword evidence="1" id="KW-0812">Transmembrane</keyword>